<reference evidence="1 2" key="1">
    <citation type="submission" date="2020-02" db="EMBL/GenBank/DDBJ databases">
        <title>Genome analysis of Thermosulfuriphilus ammonigenes ST65T, an anaerobic thermophilic chemolithoautotrophic bacterium isolated from a deep-sea hydrothermal vent.</title>
        <authorList>
            <person name="Slobodkina G."/>
            <person name="Allioux M."/>
            <person name="Merkel A."/>
            <person name="Alain K."/>
            <person name="Jebbar M."/>
            <person name="Slobodkin A."/>
        </authorList>
    </citation>
    <scope>NUCLEOTIDE SEQUENCE [LARGE SCALE GENOMIC DNA]</scope>
    <source>
        <strain evidence="1 2">ST65</strain>
    </source>
</reference>
<evidence type="ECO:0000313" key="1">
    <source>
        <dbReference type="EMBL" id="QIJ72181.1"/>
    </source>
</evidence>
<proteinExistence type="predicted"/>
<dbReference type="RefSeq" id="WP_166032399.1">
    <property type="nucleotide sequence ID" value="NZ_CP048877.1"/>
</dbReference>
<organism evidence="1 2">
    <name type="scientific">Thermosulfuriphilus ammonigenes</name>
    <dbReference type="NCBI Taxonomy" id="1936021"/>
    <lineage>
        <taxon>Bacteria</taxon>
        <taxon>Pseudomonadati</taxon>
        <taxon>Thermodesulfobacteriota</taxon>
        <taxon>Thermodesulfobacteria</taxon>
        <taxon>Thermodesulfobacteriales</taxon>
        <taxon>Thermodesulfobacteriaceae</taxon>
        <taxon>Thermosulfuriphilus</taxon>
    </lineage>
</organism>
<dbReference type="KEGG" id="tav:G4V39_07820"/>
<keyword evidence="2" id="KW-1185">Reference proteome</keyword>
<keyword evidence="1" id="KW-0808">Transferase</keyword>
<dbReference type="Gene3D" id="3.40.50.150">
    <property type="entry name" value="Vaccinia Virus protein VP39"/>
    <property type="match status" value="1"/>
</dbReference>
<dbReference type="Proteomes" id="UP000502179">
    <property type="component" value="Chromosome"/>
</dbReference>
<keyword evidence="1" id="KW-0489">Methyltransferase</keyword>
<dbReference type="SUPFAM" id="SSF53335">
    <property type="entry name" value="S-adenosyl-L-methionine-dependent methyltransferases"/>
    <property type="match status" value="1"/>
</dbReference>
<name>A0A6G7PXD6_9BACT</name>
<dbReference type="Pfam" id="PF13578">
    <property type="entry name" value="Methyltransf_24"/>
    <property type="match status" value="1"/>
</dbReference>
<dbReference type="InterPro" id="IPR029063">
    <property type="entry name" value="SAM-dependent_MTases_sf"/>
</dbReference>
<protein>
    <submittedName>
        <fullName evidence="1">Class I SAM-dependent methyltransferase</fullName>
    </submittedName>
</protein>
<dbReference type="GO" id="GO:0008168">
    <property type="term" value="F:methyltransferase activity"/>
    <property type="evidence" value="ECO:0007669"/>
    <property type="project" value="UniProtKB-KW"/>
</dbReference>
<gene>
    <name evidence="1" type="ORF">G4V39_07820</name>
</gene>
<accession>A0A6G7PXD6</accession>
<sequence>MELSLKTRPYMDDEDVALIEKALLFLKKRHLNILEWGCGGSTIYFPQFLAQRGIDCRWVSVEHNKDWFEAVARVTGALPQVEIHLVRFDGRGKELKRTSMREYVEFPLRFGKKFDFILVDGRKRHACLETARKLLKEEGIVILHDAQRKRYHRAFRLYPYRRFLGYRVWMGSLKNPSLGQKVKNSLNYFYYAGPYYIFDRFRRILDPKA</sequence>
<evidence type="ECO:0000313" key="2">
    <source>
        <dbReference type="Proteomes" id="UP000502179"/>
    </source>
</evidence>
<dbReference type="GO" id="GO:0032259">
    <property type="term" value="P:methylation"/>
    <property type="evidence" value="ECO:0007669"/>
    <property type="project" value="UniProtKB-KW"/>
</dbReference>
<dbReference type="AlphaFoldDB" id="A0A6G7PXD6"/>
<dbReference type="EMBL" id="CP048877">
    <property type="protein sequence ID" value="QIJ72181.1"/>
    <property type="molecule type" value="Genomic_DNA"/>
</dbReference>